<organism evidence="1 2">
    <name type="scientific">Xylona heveae (strain CBS 132557 / TC161)</name>
    <dbReference type="NCBI Taxonomy" id="1328760"/>
    <lineage>
        <taxon>Eukaryota</taxon>
        <taxon>Fungi</taxon>
        <taxon>Dikarya</taxon>
        <taxon>Ascomycota</taxon>
        <taxon>Pezizomycotina</taxon>
        <taxon>Xylonomycetes</taxon>
        <taxon>Xylonales</taxon>
        <taxon>Xylonaceae</taxon>
        <taxon>Xylona</taxon>
    </lineage>
</organism>
<dbReference type="Gene3D" id="3.40.50.150">
    <property type="entry name" value="Vaccinia Virus protein VP39"/>
    <property type="match status" value="1"/>
</dbReference>
<dbReference type="FunCoup" id="A0A165GR13">
    <property type="interactions" value="29"/>
</dbReference>
<accession>A0A165GR13</accession>
<dbReference type="CDD" id="cd02440">
    <property type="entry name" value="AdoMet_MTases"/>
    <property type="match status" value="1"/>
</dbReference>
<dbReference type="OMA" id="EKLMRMG"/>
<name>A0A165GR13_XYLHT</name>
<proteinExistence type="predicted"/>
<dbReference type="OrthoDB" id="416496at2759"/>
<dbReference type="GeneID" id="28894996"/>
<protein>
    <submittedName>
        <fullName evidence="1">Ubiquinone/menaquinone biosynthesis-related protein</fullName>
    </submittedName>
</protein>
<dbReference type="RefSeq" id="XP_018188042.1">
    <property type="nucleotide sequence ID" value="XM_018329859.1"/>
</dbReference>
<dbReference type="PANTHER" id="PTHR42912:SF83">
    <property type="entry name" value="METHYLTRANSFERASE TYPE 11 DOMAIN-CONTAINING PROTEIN"/>
    <property type="match status" value="1"/>
</dbReference>
<dbReference type="InterPro" id="IPR029063">
    <property type="entry name" value="SAM-dependent_MTases_sf"/>
</dbReference>
<dbReference type="SUPFAM" id="SSF53335">
    <property type="entry name" value="S-adenosyl-L-methionine-dependent methyltransferases"/>
    <property type="match status" value="1"/>
</dbReference>
<dbReference type="AlphaFoldDB" id="A0A165GR13"/>
<dbReference type="Pfam" id="PF13489">
    <property type="entry name" value="Methyltransf_23"/>
    <property type="match status" value="1"/>
</dbReference>
<dbReference type="GO" id="GO:0008168">
    <property type="term" value="F:methyltransferase activity"/>
    <property type="evidence" value="ECO:0007669"/>
    <property type="project" value="TreeGrafter"/>
</dbReference>
<dbReference type="PANTHER" id="PTHR42912">
    <property type="entry name" value="METHYLTRANSFERASE"/>
    <property type="match status" value="1"/>
</dbReference>
<dbReference type="Proteomes" id="UP000076632">
    <property type="component" value="Unassembled WGS sequence"/>
</dbReference>
<dbReference type="InterPro" id="IPR050508">
    <property type="entry name" value="Methyltransf_Superfamily"/>
</dbReference>
<dbReference type="STRING" id="1328760.A0A165GR13"/>
<sequence length="241" mass="27454">MYSNYQRTIKENKLRVVPEDVSDRYNESAEHFDSDVGTIEWMMGLLKMRKKLAKEAEGDVLEVSVGTGRNIEYYSLDKCKSITMVDLSPEMVEIARKKFKEAHPRYSNVTFRTQSAMVPIDAPSPQGFDTIIQTMGLCSTPEPVKLLDNLGRLANQEHGRILLLEHGKSYYTKLNEIMDNLAPAHADKHGCWWNRDIGAIIAESGLEVVSIDRYHFGTTWKVELRPRQTTLKSDTKDKGSK</sequence>
<keyword evidence="2" id="KW-1185">Reference proteome</keyword>
<evidence type="ECO:0000313" key="2">
    <source>
        <dbReference type="Proteomes" id="UP000076632"/>
    </source>
</evidence>
<evidence type="ECO:0000313" key="1">
    <source>
        <dbReference type="EMBL" id="KZF22487.1"/>
    </source>
</evidence>
<dbReference type="EMBL" id="KV407458">
    <property type="protein sequence ID" value="KZF22487.1"/>
    <property type="molecule type" value="Genomic_DNA"/>
</dbReference>
<dbReference type="InParanoid" id="A0A165GR13"/>
<keyword evidence="1" id="KW-0830">Ubiquinone</keyword>
<gene>
    <name evidence="1" type="ORF">L228DRAFT_210633</name>
</gene>
<reference evidence="1 2" key="1">
    <citation type="journal article" date="2016" name="Fungal Biol.">
        <title>The genome of Xylona heveae provides a window into fungal endophytism.</title>
        <authorList>
            <person name="Gazis R."/>
            <person name="Kuo A."/>
            <person name="Riley R."/>
            <person name="LaButti K."/>
            <person name="Lipzen A."/>
            <person name="Lin J."/>
            <person name="Amirebrahimi M."/>
            <person name="Hesse C.N."/>
            <person name="Spatafora J.W."/>
            <person name="Henrissat B."/>
            <person name="Hainaut M."/>
            <person name="Grigoriev I.V."/>
            <person name="Hibbett D.S."/>
        </authorList>
    </citation>
    <scope>NUCLEOTIDE SEQUENCE [LARGE SCALE GENOMIC DNA]</scope>
    <source>
        <strain evidence="1 2">TC161</strain>
    </source>
</reference>